<proteinExistence type="inferred from homology"/>
<dbReference type="AlphaFoldDB" id="A0A7I5E5S9"/>
<protein>
    <recommendedName>
        <fullName evidence="2">Phospholipid scramblase</fullName>
    </recommendedName>
</protein>
<organism evidence="4 5">
    <name type="scientific">Haemonchus contortus</name>
    <name type="common">Barber pole worm</name>
    <dbReference type="NCBI Taxonomy" id="6289"/>
    <lineage>
        <taxon>Eukaryota</taxon>
        <taxon>Metazoa</taxon>
        <taxon>Ecdysozoa</taxon>
        <taxon>Nematoda</taxon>
        <taxon>Chromadorea</taxon>
        <taxon>Rhabditida</taxon>
        <taxon>Rhabditina</taxon>
        <taxon>Rhabditomorpha</taxon>
        <taxon>Strongyloidea</taxon>
        <taxon>Trichostrongylidae</taxon>
        <taxon>Haemonchus</taxon>
    </lineage>
</organism>
<evidence type="ECO:0000313" key="5">
    <source>
        <dbReference type="WBParaSite" id="HCON_00015000-00001"/>
    </source>
</evidence>
<dbReference type="Pfam" id="PF03803">
    <property type="entry name" value="Scramblase"/>
    <property type="match status" value="1"/>
</dbReference>
<keyword evidence="2" id="KW-0106">Calcium</keyword>
<dbReference type="InterPro" id="IPR025659">
    <property type="entry name" value="Tubby-like_C"/>
</dbReference>
<evidence type="ECO:0000256" key="2">
    <source>
        <dbReference type="RuleBase" id="RU363116"/>
    </source>
</evidence>
<dbReference type="Proteomes" id="UP000025227">
    <property type="component" value="Unplaced"/>
</dbReference>
<dbReference type="PANTHER" id="PTHR23248">
    <property type="entry name" value="PHOSPHOLIPID SCRAMBLASE-RELATED"/>
    <property type="match status" value="1"/>
</dbReference>
<sequence>MIITTQPGAEDSVGMEADSAENDVMEEESSGEEKRERGDEEESEGSGGSDSQQGTRLRRNAGSTEAILSLLVPLAGVVVKQKLELFEILTGFETKNHYDIRSLTGTSLYRASEKSSCCCRKCWGKNRGFQMSITDHSGKEHARLRRPCRCSCCDCTLCASCICIRDWIDVEAPRGNPIGRVKTRSGTTLNFNVEDDSNRFAYIKGPSCCGFGCCTKCFRNKNFKVYSQRDRSQIGMITKQFGGVIKEAVSDADTFRVTFPPTLPVTSKMILIAAVFLIDFIAFEDN</sequence>
<comment type="function">
    <text evidence="2">May mediate accelerated ATP-independent bidirectional transbilayer migration of phospholipids upon binding calcium ions that results in a loss of phospholipid asymmetry in the plasma membrane.</text>
</comment>
<keyword evidence="2" id="KW-0564">Palmitate</keyword>
<comment type="similarity">
    <text evidence="1 2">Belongs to the phospholipid scramblase family.</text>
</comment>
<dbReference type="OrthoDB" id="5872820at2759"/>
<dbReference type="GO" id="GO:0017128">
    <property type="term" value="F:phospholipid scramblase activity"/>
    <property type="evidence" value="ECO:0007669"/>
    <property type="project" value="InterPro"/>
</dbReference>
<evidence type="ECO:0000256" key="3">
    <source>
        <dbReference type="SAM" id="MobiDB-lite"/>
    </source>
</evidence>
<evidence type="ECO:0000256" key="1">
    <source>
        <dbReference type="ARBA" id="ARBA00005350"/>
    </source>
</evidence>
<reference evidence="5" key="1">
    <citation type="submission" date="2020-12" db="UniProtKB">
        <authorList>
            <consortium name="WormBaseParasite"/>
        </authorList>
    </citation>
    <scope>IDENTIFICATION</scope>
    <source>
        <strain evidence="5">MHco3</strain>
    </source>
</reference>
<dbReference type="GO" id="GO:0005886">
    <property type="term" value="C:plasma membrane"/>
    <property type="evidence" value="ECO:0007669"/>
    <property type="project" value="TreeGrafter"/>
</dbReference>
<dbReference type="OMA" id="MNEQAQH"/>
<feature type="region of interest" description="Disordered" evidence="3">
    <location>
        <begin position="1"/>
        <end position="58"/>
    </location>
</feature>
<feature type="compositionally biased region" description="Acidic residues" evidence="3">
    <location>
        <begin position="18"/>
        <end position="30"/>
    </location>
</feature>
<dbReference type="PANTHER" id="PTHR23248:SF9">
    <property type="entry name" value="PHOSPHOLIPID SCRAMBLASE"/>
    <property type="match status" value="1"/>
</dbReference>
<dbReference type="WBParaSite" id="HCON_00015000-00001">
    <property type="protein sequence ID" value="HCON_00015000-00001"/>
    <property type="gene ID" value="HCON_00015000"/>
</dbReference>
<keyword evidence="4" id="KW-1185">Reference proteome</keyword>
<dbReference type="InterPro" id="IPR005552">
    <property type="entry name" value="Scramblase"/>
</dbReference>
<dbReference type="SUPFAM" id="SSF54518">
    <property type="entry name" value="Tubby C-terminal domain-like"/>
    <property type="match status" value="1"/>
</dbReference>
<name>A0A7I5E5S9_HAECO</name>
<keyword evidence="2" id="KW-0449">Lipoprotein</keyword>
<comment type="cofactor">
    <cofactor evidence="2">
        <name>Ca(2+)</name>
        <dbReference type="ChEBI" id="CHEBI:29108"/>
    </cofactor>
</comment>
<accession>A0A7I5E5S9</accession>
<evidence type="ECO:0000313" key="4">
    <source>
        <dbReference type="Proteomes" id="UP000025227"/>
    </source>
</evidence>